<organism evidence="1 2">
    <name type="scientific">Octadecabacter temperatus</name>
    <dbReference type="NCBI Taxonomy" id="1458307"/>
    <lineage>
        <taxon>Bacteria</taxon>
        <taxon>Pseudomonadati</taxon>
        <taxon>Pseudomonadota</taxon>
        <taxon>Alphaproteobacteria</taxon>
        <taxon>Rhodobacterales</taxon>
        <taxon>Roseobacteraceae</taxon>
        <taxon>Octadecabacter</taxon>
    </lineage>
</organism>
<dbReference type="EMBL" id="CP012160">
    <property type="protein sequence ID" value="AKS45309.1"/>
    <property type="molecule type" value="Genomic_DNA"/>
</dbReference>
<protein>
    <submittedName>
        <fullName evidence="1">Uncharacterized protein</fullName>
    </submittedName>
</protein>
<gene>
    <name evidence="1" type="ORF">OSB_07480</name>
</gene>
<dbReference type="RefSeq" id="WP_049833715.1">
    <property type="nucleotide sequence ID" value="NZ_CP012160.1"/>
</dbReference>
<proteinExistence type="predicted"/>
<dbReference type="Proteomes" id="UP000067444">
    <property type="component" value="Chromosome"/>
</dbReference>
<dbReference type="KEGG" id="otm:OSB_07480"/>
<evidence type="ECO:0000313" key="1">
    <source>
        <dbReference type="EMBL" id="AKS45309.1"/>
    </source>
</evidence>
<name>A0A0K0Y2Y2_9RHOB</name>
<dbReference type="PATRIC" id="fig|1458307.3.peg.759"/>
<keyword evidence="2" id="KW-1185">Reference proteome</keyword>
<accession>A0A0K0Y2Y2</accession>
<evidence type="ECO:0000313" key="2">
    <source>
        <dbReference type="Proteomes" id="UP000067444"/>
    </source>
</evidence>
<dbReference type="AlphaFoldDB" id="A0A0K0Y2Y2"/>
<sequence>MITSRYPVWRTNPAGFRVAGHLPILTGTLAVLIGPVILGTIIVGLTGLFTVPITEDPQASPVLAIETIGILLVASPLVSWCGLLAAIPLSAFAAARGFAGWGVAVLGGFLTGLLAALVMNGFAPSQEAIVIGCVGVTLAVVYWGAIRFVHPTAIGVGLKAPLS</sequence>
<reference evidence="1 2" key="1">
    <citation type="journal article" date="2015" name="Genome Announc.">
        <title>Closed Genome Sequence of Octadecabacter temperatus SB1, the First Mesophilic Species of the Genus Octadecabacter.</title>
        <authorList>
            <person name="Voget S."/>
            <person name="Billerbeck S."/>
            <person name="Simon M."/>
            <person name="Daniel R."/>
        </authorList>
    </citation>
    <scope>NUCLEOTIDE SEQUENCE [LARGE SCALE GENOMIC DNA]</scope>
    <source>
        <strain evidence="1 2">SB1</strain>
    </source>
</reference>
<dbReference type="STRING" id="1458307.OSB_07480"/>